<reference evidence="2 3" key="1">
    <citation type="journal article" date="2016" name="Sci. Rep.">
        <title>The genome sequence of the outbreeding globe artichoke constructed de novo incorporating a phase-aware low-pass sequencing strategy of F1 progeny.</title>
        <authorList>
            <person name="Scaglione D."/>
            <person name="Reyes-Chin-Wo S."/>
            <person name="Acquadro A."/>
            <person name="Froenicke L."/>
            <person name="Portis E."/>
            <person name="Beitel C."/>
            <person name="Tirone M."/>
            <person name="Mauro R."/>
            <person name="Lo Monaco A."/>
            <person name="Mauromicale G."/>
            <person name="Faccioli P."/>
            <person name="Cattivelli L."/>
            <person name="Rieseberg L."/>
            <person name="Michelmore R."/>
            <person name="Lanteri S."/>
        </authorList>
    </citation>
    <scope>NUCLEOTIDE SEQUENCE [LARGE SCALE GENOMIC DNA]</scope>
    <source>
        <strain evidence="2">2C</strain>
    </source>
</reference>
<dbReference type="Proteomes" id="UP000243975">
    <property type="component" value="Unassembled WGS sequence"/>
</dbReference>
<dbReference type="Gramene" id="KVI09873">
    <property type="protein sequence ID" value="KVI09873"/>
    <property type="gene ID" value="Ccrd_011729"/>
</dbReference>
<dbReference type="PANTHER" id="PTHR33356">
    <property type="entry name" value="TIP41-LIKE PROTEIN"/>
    <property type="match status" value="1"/>
</dbReference>
<evidence type="ECO:0000313" key="3">
    <source>
        <dbReference type="Proteomes" id="UP000243975"/>
    </source>
</evidence>
<feature type="region of interest" description="Disordered" evidence="1">
    <location>
        <begin position="309"/>
        <end position="334"/>
    </location>
</feature>
<dbReference type="STRING" id="59895.A0A124SHK8"/>
<dbReference type="PANTHER" id="PTHR33356:SF32">
    <property type="match status" value="1"/>
</dbReference>
<name>A0A124SHK8_CYNCS</name>
<dbReference type="AlphaFoldDB" id="A0A124SHK8"/>
<evidence type="ECO:0000256" key="1">
    <source>
        <dbReference type="SAM" id="MobiDB-lite"/>
    </source>
</evidence>
<comment type="caution">
    <text evidence="2">The sequence shown here is derived from an EMBL/GenBank/DDBJ whole genome shotgun (WGS) entry which is preliminary data.</text>
</comment>
<proteinExistence type="predicted"/>
<feature type="region of interest" description="Disordered" evidence="1">
    <location>
        <begin position="35"/>
        <end position="56"/>
    </location>
</feature>
<dbReference type="EMBL" id="LEKV01001038">
    <property type="protein sequence ID" value="KVI09873.1"/>
    <property type="molecule type" value="Genomic_DNA"/>
</dbReference>
<evidence type="ECO:0000313" key="2">
    <source>
        <dbReference type="EMBL" id="KVI09873.1"/>
    </source>
</evidence>
<accession>A0A124SHK8</accession>
<keyword evidence="3" id="KW-1185">Reference proteome</keyword>
<organism evidence="2 3">
    <name type="scientific">Cynara cardunculus var. scolymus</name>
    <name type="common">Globe artichoke</name>
    <name type="synonym">Cynara scolymus</name>
    <dbReference type="NCBI Taxonomy" id="59895"/>
    <lineage>
        <taxon>Eukaryota</taxon>
        <taxon>Viridiplantae</taxon>
        <taxon>Streptophyta</taxon>
        <taxon>Embryophyta</taxon>
        <taxon>Tracheophyta</taxon>
        <taxon>Spermatophyta</taxon>
        <taxon>Magnoliopsida</taxon>
        <taxon>eudicotyledons</taxon>
        <taxon>Gunneridae</taxon>
        <taxon>Pentapetalae</taxon>
        <taxon>asterids</taxon>
        <taxon>campanulids</taxon>
        <taxon>Asterales</taxon>
        <taxon>Asteraceae</taxon>
        <taxon>Carduoideae</taxon>
        <taxon>Cardueae</taxon>
        <taxon>Carduinae</taxon>
        <taxon>Cynara</taxon>
    </lineage>
</organism>
<gene>
    <name evidence="2" type="ORF">Ccrd_011729</name>
</gene>
<dbReference type="OMA" id="CRAKNNA"/>
<protein>
    <submittedName>
        <fullName evidence="2">Uncharacterized protein</fullName>
    </submittedName>
</protein>
<sequence length="359" mass="39641">MSDTLADLASWLPSEFLTHDPMAIDTKPPLPFPSDFPYEFASSSSNESESDDDDISGLTRRFTRSFSLQERLKIPYPLQKKRVFSGSPEATLSWAVSGPTHVRSSPTTPFVHAEEDAWDLIYAAAGQVARMKMRMNNVNDDVFANRGLLVSPRPLAVGPPFSHHHPNCTIWRSGSQEFIKQQHFRYRVTGAANYGGGGRCGGGQPMGFRQSAWPPLPVENHRRQQPSTGFIAKPVLGGSGGGCGRETTVLKRECAGTGVFLPRRYSNDPPESKKKPACSPAHMPARVAQSLNKSMEPIIPQIHLNTHGRGYTQKCNGRAEERGRRKRRSGASSRMDILSPSLVMVMVMVMVKRVDRIGI</sequence>